<organism evidence="1 2">
    <name type="scientific">Favolaschia claudopus</name>
    <dbReference type="NCBI Taxonomy" id="2862362"/>
    <lineage>
        <taxon>Eukaryota</taxon>
        <taxon>Fungi</taxon>
        <taxon>Dikarya</taxon>
        <taxon>Basidiomycota</taxon>
        <taxon>Agaricomycotina</taxon>
        <taxon>Agaricomycetes</taxon>
        <taxon>Agaricomycetidae</taxon>
        <taxon>Agaricales</taxon>
        <taxon>Marasmiineae</taxon>
        <taxon>Mycenaceae</taxon>
        <taxon>Favolaschia</taxon>
    </lineage>
</organism>
<evidence type="ECO:0000313" key="2">
    <source>
        <dbReference type="Proteomes" id="UP001362999"/>
    </source>
</evidence>
<gene>
    <name evidence="1" type="ORF">R3P38DRAFT_872874</name>
</gene>
<name>A0AAV9Z188_9AGAR</name>
<sequence length="395" mass="44599">MSLQSGPFRIQELVDLCIDFHDDSPSDLLACALVARCWVDRAQYLLVRRSPRAITTRVMFSESCARKLYQTLHSNARLRQNIRQLDLVWWADDSGVTKVTIEQICRLDLPNLTALSVDLRRHDPAACALRSCPSFIAAMQGILGCPTLKSLHFSDDSCPFELHTHIWEHCSRTIQHLRLDTAEGVQQNSITAPSIRLQSLVLQACYNQDAPYPLNPHVRVFHPFDFSQIRAISIGPGPSVPWNSVCKETVEILEIVSLPEEYFDAYLVPLPNLRILHLRLNFMDGAPIPQLAHIVQSSKRLRTIVLSYVTFGDISDTEKANFVKLDSALQSMMLPSQHAVEFTLCAEDTTEENLSSVLSTMQASSVVRISSESDFESSVANIWWQKTIYLPEESF</sequence>
<accession>A0AAV9Z188</accession>
<keyword evidence="2" id="KW-1185">Reference proteome</keyword>
<dbReference type="AlphaFoldDB" id="A0AAV9Z188"/>
<proteinExistence type="predicted"/>
<dbReference type="EMBL" id="JAWWNJ010000253">
    <property type="protein sequence ID" value="KAK6966871.1"/>
    <property type="molecule type" value="Genomic_DNA"/>
</dbReference>
<reference evidence="1 2" key="1">
    <citation type="journal article" date="2024" name="J Genomics">
        <title>Draft genome sequencing and assembly of Favolaschia claudopus CIRM-BRFM 2984 isolated from oak limbs.</title>
        <authorList>
            <person name="Navarro D."/>
            <person name="Drula E."/>
            <person name="Chaduli D."/>
            <person name="Cazenave R."/>
            <person name="Ahrendt S."/>
            <person name="Wang J."/>
            <person name="Lipzen A."/>
            <person name="Daum C."/>
            <person name="Barry K."/>
            <person name="Grigoriev I.V."/>
            <person name="Favel A."/>
            <person name="Rosso M.N."/>
            <person name="Martin F."/>
        </authorList>
    </citation>
    <scope>NUCLEOTIDE SEQUENCE [LARGE SCALE GENOMIC DNA]</scope>
    <source>
        <strain evidence="1 2">CIRM-BRFM 2984</strain>
    </source>
</reference>
<dbReference type="Gene3D" id="3.80.10.10">
    <property type="entry name" value="Ribonuclease Inhibitor"/>
    <property type="match status" value="1"/>
</dbReference>
<protein>
    <recommendedName>
        <fullName evidence="3">F-box domain-containing protein</fullName>
    </recommendedName>
</protein>
<dbReference type="Proteomes" id="UP001362999">
    <property type="component" value="Unassembled WGS sequence"/>
</dbReference>
<dbReference type="InterPro" id="IPR032675">
    <property type="entry name" value="LRR_dom_sf"/>
</dbReference>
<evidence type="ECO:0000313" key="1">
    <source>
        <dbReference type="EMBL" id="KAK6966871.1"/>
    </source>
</evidence>
<comment type="caution">
    <text evidence="1">The sequence shown here is derived from an EMBL/GenBank/DDBJ whole genome shotgun (WGS) entry which is preliminary data.</text>
</comment>
<dbReference type="SUPFAM" id="SSF52047">
    <property type="entry name" value="RNI-like"/>
    <property type="match status" value="1"/>
</dbReference>
<evidence type="ECO:0008006" key="3">
    <source>
        <dbReference type="Google" id="ProtNLM"/>
    </source>
</evidence>